<evidence type="ECO:0000256" key="3">
    <source>
        <dbReference type="ARBA" id="ARBA00009935"/>
    </source>
</evidence>
<dbReference type="PANTHER" id="PTHR21091">
    <property type="entry name" value="METHYLTETRAHYDROFOLATE:HOMOCYSTEINE METHYLTRANSFERASE RELATED"/>
    <property type="match status" value="1"/>
</dbReference>
<dbReference type="GO" id="GO:0006782">
    <property type="term" value="P:protoporphyrinogen IX biosynthetic process"/>
    <property type="evidence" value="ECO:0007669"/>
    <property type="project" value="UniProtKB-UniRule"/>
</dbReference>
<dbReference type="CDD" id="cd00717">
    <property type="entry name" value="URO-D"/>
    <property type="match status" value="1"/>
</dbReference>
<dbReference type="PROSITE" id="PS00906">
    <property type="entry name" value="UROD_1"/>
    <property type="match status" value="1"/>
</dbReference>
<dbReference type="InterPro" id="IPR006361">
    <property type="entry name" value="Uroporphyrinogen_deCO2ase_HemE"/>
</dbReference>
<comment type="caution">
    <text evidence="10">Lacks conserved residue(s) required for the propagation of feature annotation.</text>
</comment>
<gene>
    <name evidence="10 15" type="primary">hemE</name>
    <name evidence="15" type="ORF">HRJ53_04250</name>
</gene>
<proteinExistence type="inferred from homology"/>
<feature type="binding site" evidence="10">
    <location>
        <position position="323"/>
    </location>
    <ligand>
        <name>substrate</name>
    </ligand>
</feature>
<organism evidence="15 16">
    <name type="scientific">Candidatus Acidiferrum panamense</name>
    <dbReference type="NCBI Taxonomy" id="2741543"/>
    <lineage>
        <taxon>Bacteria</taxon>
        <taxon>Pseudomonadati</taxon>
        <taxon>Acidobacteriota</taxon>
        <taxon>Terriglobia</taxon>
        <taxon>Candidatus Acidiferrales</taxon>
        <taxon>Candidatus Acidiferrum</taxon>
    </lineage>
</organism>
<keyword evidence="7 10" id="KW-0210">Decarboxylase</keyword>
<feature type="binding site" evidence="10">
    <location>
        <position position="211"/>
    </location>
    <ligand>
        <name>substrate</name>
    </ligand>
</feature>
<keyword evidence="6 10" id="KW-0963">Cytoplasm</keyword>
<feature type="binding site" evidence="10">
    <location>
        <begin position="31"/>
        <end position="35"/>
    </location>
    <ligand>
        <name>substrate</name>
    </ligand>
</feature>
<dbReference type="InterPro" id="IPR038071">
    <property type="entry name" value="UROD/MetE-like_sf"/>
</dbReference>
<dbReference type="Proteomes" id="UP000567293">
    <property type="component" value="Unassembled WGS sequence"/>
</dbReference>
<comment type="function">
    <text evidence="10">Catalyzes the decarboxylation of four acetate groups of uroporphyrinogen-III to yield coproporphyrinogen-III.</text>
</comment>
<dbReference type="GO" id="GO:0005829">
    <property type="term" value="C:cytosol"/>
    <property type="evidence" value="ECO:0007669"/>
    <property type="project" value="UniProtKB-SubCell"/>
</dbReference>
<keyword evidence="16" id="KW-1185">Reference proteome</keyword>
<feature type="binding site" evidence="10">
    <location>
        <position position="80"/>
    </location>
    <ligand>
        <name>substrate</name>
    </ligand>
</feature>
<name>A0A7V8NMV5_9BACT</name>
<comment type="catalytic activity">
    <reaction evidence="10 11">
        <text>uroporphyrinogen III + 4 H(+) = coproporphyrinogen III + 4 CO2</text>
        <dbReference type="Rhea" id="RHEA:19865"/>
        <dbReference type="ChEBI" id="CHEBI:15378"/>
        <dbReference type="ChEBI" id="CHEBI:16526"/>
        <dbReference type="ChEBI" id="CHEBI:57308"/>
        <dbReference type="ChEBI" id="CHEBI:57309"/>
        <dbReference type="EC" id="4.1.1.37"/>
    </reaction>
</comment>
<keyword evidence="9 10" id="KW-0627">Porphyrin biosynthesis</keyword>
<evidence type="ECO:0000313" key="16">
    <source>
        <dbReference type="Proteomes" id="UP000567293"/>
    </source>
</evidence>
<sequence>MTVQTSVSRKDLFLRACRGEAVPRLPVWMMRQAGRYLPEYREIRAKHGFLEVCKTPELATEVSLQPFRRLGVDAVIVFSDILIPAEAMGLPLELGDRGPNLPSPVRSLADVQKLRVFDPELETGFLLEAIRRIVKAVGPEVPVLGFAGAPWTLACYMVEGRAKEGFATAKQFLYQEPETFRELLDRIAQATIPYLKAQISAGATAVQLFDTWCGELNLRDYQESALPAVKQVLSEISGSVPSIYYTKASQHLLSALSRSGANVLSVDWRVELEEIRGVLGPKIALQGNVDPAVLLGPLERIREVTLDNVHSLAGRGHILNLGHGILPDTPVENAQLFVETGQQALLEEMRAVPVRPLR</sequence>
<evidence type="ECO:0000256" key="7">
    <source>
        <dbReference type="ARBA" id="ARBA00022793"/>
    </source>
</evidence>
<dbReference type="FunFam" id="3.20.20.210:FF:000008">
    <property type="entry name" value="Uroporphyrinogen decarboxylase"/>
    <property type="match status" value="1"/>
</dbReference>
<evidence type="ECO:0000256" key="11">
    <source>
        <dbReference type="RuleBase" id="RU000554"/>
    </source>
</evidence>
<comment type="similarity">
    <text evidence="3 10 12">Belongs to the uroporphyrinogen decarboxylase family.</text>
</comment>
<evidence type="ECO:0000313" key="15">
    <source>
        <dbReference type="EMBL" id="MBA0084186.1"/>
    </source>
</evidence>
<dbReference type="HAMAP" id="MF_00218">
    <property type="entry name" value="URO_D"/>
    <property type="match status" value="1"/>
</dbReference>
<comment type="subunit">
    <text evidence="4 10">Homodimer.</text>
</comment>
<evidence type="ECO:0000256" key="2">
    <source>
        <dbReference type="ARBA" id="ARBA00004804"/>
    </source>
</evidence>
<comment type="subcellular location">
    <subcellularLocation>
        <location evidence="1">Cytoplasm</location>
        <location evidence="1">Cytosol</location>
    </subcellularLocation>
</comment>
<evidence type="ECO:0000256" key="8">
    <source>
        <dbReference type="ARBA" id="ARBA00023239"/>
    </source>
</evidence>
<comment type="pathway">
    <text evidence="2 10 11">Porphyrin-containing compound metabolism; protoporphyrin-IX biosynthesis; coproporphyrinogen-III from 5-aminolevulinate: step 4/4.</text>
</comment>
<feature type="domain" description="Uroporphyrinogen decarboxylase (URO-D)" evidence="14">
    <location>
        <begin position="144"/>
        <end position="160"/>
    </location>
</feature>
<evidence type="ECO:0000256" key="1">
    <source>
        <dbReference type="ARBA" id="ARBA00004514"/>
    </source>
</evidence>
<dbReference type="NCBIfam" id="TIGR01464">
    <property type="entry name" value="hemE"/>
    <property type="match status" value="1"/>
</dbReference>
<reference evidence="15" key="1">
    <citation type="submission" date="2020-06" db="EMBL/GenBank/DDBJ databases">
        <title>Legume-microbial interactions unlock mineral nutrients during tropical forest succession.</title>
        <authorList>
            <person name="Epihov D.Z."/>
        </authorList>
    </citation>
    <scope>NUCLEOTIDE SEQUENCE [LARGE SCALE GENOMIC DNA]</scope>
    <source>
        <strain evidence="15">Pan2503</strain>
    </source>
</reference>
<dbReference type="EC" id="4.1.1.37" evidence="5 10"/>
<dbReference type="InterPro" id="IPR000257">
    <property type="entry name" value="Uroporphyrinogen_deCOase"/>
</dbReference>
<feature type="binding site" evidence="10">
    <location>
        <position position="156"/>
    </location>
    <ligand>
        <name>substrate</name>
    </ligand>
</feature>
<evidence type="ECO:0000256" key="4">
    <source>
        <dbReference type="ARBA" id="ARBA00011738"/>
    </source>
</evidence>
<evidence type="ECO:0000256" key="6">
    <source>
        <dbReference type="ARBA" id="ARBA00022490"/>
    </source>
</evidence>
<dbReference type="Pfam" id="PF01208">
    <property type="entry name" value="URO-D"/>
    <property type="match status" value="1"/>
</dbReference>
<dbReference type="Gene3D" id="3.20.20.210">
    <property type="match status" value="1"/>
</dbReference>
<protein>
    <recommendedName>
        <fullName evidence="5 10">Uroporphyrinogen decarboxylase</fullName>
        <shortName evidence="10">UPD</shortName>
        <shortName evidence="10">URO-D</shortName>
        <ecNumber evidence="5 10">4.1.1.37</ecNumber>
    </recommendedName>
</protein>
<evidence type="ECO:0000256" key="12">
    <source>
        <dbReference type="RuleBase" id="RU004169"/>
    </source>
</evidence>
<feature type="site" description="Transition state stabilizer" evidence="10">
    <location>
        <position position="80"/>
    </location>
</feature>
<dbReference type="PROSITE" id="PS00907">
    <property type="entry name" value="UROD_2"/>
    <property type="match status" value="1"/>
</dbReference>
<keyword evidence="8 10" id="KW-0456">Lyase</keyword>
<evidence type="ECO:0000256" key="10">
    <source>
        <dbReference type="HAMAP-Rule" id="MF_00218"/>
    </source>
</evidence>
<dbReference type="SUPFAM" id="SSF51726">
    <property type="entry name" value="UROD/MetE-like"/>
    <property type="match status" value="1"/>
</dbReference>
<dbReference type="UniPathway" id="UPA00251">
    <property type="reaction ID" value="UER00321"/>
</dbReference>
<dbReference type="EMBL" id="JACDQQ010000409">
    <property type="protein sequence ID" value="MBA0084186.1"/>
    <property type="molecule type" value="Genomic_DNA"/>
</dbReference>
<evidence type="ECO:0000256" key="5">
    <source>
        <dbReference type="ARBA" id="ARBA00012288"/>
    </source>
</evidence>
<evidence type="ECO:0000259" key="14">
    <source>
        <dbReference type="PROSITE" id="PS00907"/>
    </source>
</evidence>
<evidence type="ECO:0000259" key="13">
    <source>
        <dbReference type="PROSITE" id="PS00906"/>
    </source>
</evidence>
<dbReference type="GO" id="GO:0004853">
    <property type="term" value="F:uroporphyrinogen decarboxylase activity"/>
    <property type="evidence" value="ECO:0007669"/>
    <property type="project" value="UniProtKB-UniRule"/>
</dbReference>
<accession>A0A7V8NMV5</accession>
<dbReference type="PANTHER" id="PTHR21091:SF169">
    <property type="entry name" value="UROPORPHYRINOGEN DECARBOXYLASE"/>
    <property type="match status" value="1"/>
</dbReference>
<feature type="domain" description="Uroporphyrinogen decarboxylase (URO-D)" evidence="13">
    <location>
        <begin position="26"/>
        <end position="35"/>
    </location>
</feature>
<dbReference type="AlphaFoldDB" id="A0A7V8NMV5"/>
<evidence type="ECO:0000256" key="9">
    <source>
        <dbReference type="ARBA" id="ARBA00023244"/>
    </source>
</evidence>
<comment type="caution">
    <text evidence="15">The sequence shown here is derived from an EMBL/GenBank/DDBJ whole genome shotgun (WGS) entry which is preliminary data.</text>
</comment>